<dbReference type="SUPFAM" id="SSF53383">
    <property type="entry name" value="PLP-dependent transferases"/>
    <property type="match status" value="1"/>
</dbReference>
<organism evidence="12 13">
    <name type="scientific">Mycolicibacterium anyangense</name>
    <dbReference type="NCBI Taxonomy" id="1431246"/>
    <lineage>
        <taxon>Bacteria</taxon>
        <taxon>Bacillati</taxon>
        <taxon>Actinomycetota</taxon>
        <taxon>Actinomycetes</taxon>
        <taxon>Mycobacteriales</taxon>
        <taxon>Mycobacteriaceae</taxon>
        <taxon>Mycolicibacterium</taxon>
    </lineage>
</organism>
<dbReference type="Gene3D" id="3.90.1150.10">
    <property type="entry name" value="Aspartate Aminotransferase, domain 1"/>
    <property type="match status" value="1"/>
</dbReference>
<dbReference type="GO" id="GO:0008483">
    <property type="term" value="F:transaminase activity"/>
    <property type="evidence" value="ECO:0007669"/>
    <property type="project" value="UniProtKB-KW"/>
</dbReference>
<keyword evidence="8" id="KW-0408">Iron</keyword>
<comment type="similarity">
    <text evidence="2">Belongs to the class-V pyridoxal-phosphate-dependent aminotransferase family. NifS/IscS subfamily.</text>
</comment>
<evidence type="ECO:0000256" key="2">
    <source>
        <dbReference type="ARBA" id="ARBA00006490"/>
    </source>
</evidence>
<evidence type="ECO:0000259" key="11">
    <source>
        <dbReference type="Pfam" id="PF00266"/>
    </source>
</evidence>
<dbReference type="EC" id="2.8.1.7" evidence="3"/>
<dbReference type="FunFam" id="3.90.1150.10:FF:000053">
    <property type="entry name" value="Cysteine desulfurase NifS"/>
    <property type="match status" value="1"/>
</dbReference>
<keyword evidence="6" id="KW-0479">Metal-binding</keyword>
<dbReference type="FunFam" id="3.40.640.10:FF:000084">
    <property type="entry name" value="IscS-like cysteine desulfurase"/>
    <property type="match status" value="1"/>
</dbReference>
<dbReference type="EMBL" id="AP022620">
    <property type="protein sequence ID" value="BBZ75004.1"/>
    <property type="molecule type" value="Genomic_DNA"/>
</dbReference>
<dbReference type="Gene3D" id="3.40.640.10">
    <property type="entry name" value="Type I PLP-dependent aspartate aminotransferase-like (Major domain)"/>
    <property type="match status" value="1"/>
</dbReference>
<dbReference type="PANTHER" id="PTHR11601">
    <property type="entry name" value="CYSTEINE DESULFURYLASE FAMILY MEMBER"/>
    <property type="match status" value="1"/>
</dbReference>
<keyword evidence="5" id="KW-0808">Transferase</keyword>
<accession>A0A6N4W4L2</accession>
<dbReference type="Proteomes" id="UP000467249">
    <property type="component" value="Chromosome"/>
</dbReference>
<evidence type="ECO:0000256" key="8">
    <source>
        <dbReference type="ARBA" id="ARBA00023004"/>
    </source>
</evidence>
<dbReference type="PIRSF" id="PIRSF005572">
    <property type="entry name" value="NifS"/>
    <property type="match status" value="1"/>
</dbReference>
<dbReference type="InterPro" id="IPR015421">
    <property type="entry name" value="PyrdxlP-dep_Trfase_major"/>
</dbReference>
<dbReference type="PANTHER" id="PTHR11601:SF34">
    <property type="entry name" value="CYSTEINE DESULFURASE"/>
    <property type="match status" value="1"/>
</dbReference>
<evidence type="ECO:0000256" key="3">
    <source>
        <dbReference type="ARBA" id="ARBA00012239"/>
    </source>
</evidence>
<dbReference type="GO" id="GO:0031071">
    <property type="term" value="F:cysteine desulfurase activity"/>
    <property type="evidence" value="ECO:0007669"/>
    <property type="project" value="UniProtKB-EC"/>
</dbReference>
<protein>
    <recommendedName>
        <fullName evidence="3">cysteine desulfurase</fullName>
        <ecNumber evidence="3">2.8.1.7</ecNumber>
    </recommendedName>
</protein>
<evidence type="ECO:0000256" key="10">
    <source>
        <dbReference type="ARBA" id="ARBA00050776"/>
    </source>
</evidence>
<dbReference type="AlphaFoldDB" id="A0A6N4W4L2"/>
<keyword evidence="7" id="KW-0663">Pyridoxal phosphate</keyword>
<name>A0A6N4W4L2_9MYCO</name>
<dbReference type="GO" id="GO:0046872">
    <property type="term" value="F:metal ion binding"/>
    <property type="evidence" value="ECO:0007669"/>
    <property type="project" value="UniProtKB-KW"/>
</dbReference>
<dbReference type="GO" id="GO:0051536">
    <property type="term" value="F:iron-sulfur cluster binding"/>
    <property type="evidence" value="ECO:0007669"/>
    <property type="project" value="UniProtKB-KW"/>
</dbReference>
<dbReference type="InterPro" id="IPR016454">
    <property type="entry name" value="Cysteine_dSase"/>
</dbReference>
<feature type="domain" description="Aminotransferase class V" evidence="11">
    <location>
        <begin position="7"/>
        <end position="375"/>
    </location>
</feature>
<comment type="cofactor">
    <cofactor evidence="1">
        <name>pyridoxal 5'-phosphate</name>
        <dbReference type="ChEBI" id="CHEBI:597326"/>
    </cofactor>
</comment>
<evidence type="ECO:0000256" key="9">
    <source>
        <dbReference type="ARBA" id="ARBA00023014"/>
    </source>
</evidence>
<evidence type="ECO:0000256" key="1">
    <source>
        <dbReference type="ARBA" id="ARBA00001933"/>
    </source>
</evidence>
<dbReference type="Gene3D" id="1.10.260.50">
    <property type="match status" value="1"/>
</dbReference>
<dbReference type="InterPro" id="IPR015424">
    <property type="entry name" value="PyrdxlP-dep_Trfase"/>
</dbReference>
<proteinExistence type="inferred from homology"/>
<comment type="catalytic activity">
    <reaction evidence="10">
        <text>(sulfur carrier)-H + L-cysteine = (sulfur carrier)-SH + L-alanine</text>
        <dbReference type="Rhea" id="RHEA:43892"/>
        <dbReference type="Rhea" id="RHEA-COMP:14737"/>
        <dbReference type="Rhea" id="RHEA-COMP:14739"/>
        <dbReference type="ChEBI" id="CHEBI:29917"/>
        <dbReference type="ChEBI" id="CHEBI:35235"/>
        <dbReference type="ChEBI" id="CHEBI:57972"/>
        <dbReference type="ChEBI" id="CHEBI:64428"/>
        <dbReference type="EC" id="2.8.1.7"/>
    </reaction>
</comment>
<dbReference type="InterPro" id="IPR000192">
    <property type="entry name" value="Aminotrans_V_dom"/>
</dbReference>
<sequence length="401" mass="41625">MSLTAPVYLDHAATTPMHPAAIEAMTAALATVGNASSLHTSGRDARRRMEESRESLAALLGARPSEIIFTAGGTESDNLAVKGLYWARRDADPQRTRIVTTAVEHHAVLDAVIWLAEHEGAEVTYLPTEADGSVTPAALREVLAEHGPQVALVSIMWANNEVGTIMPISELAAVAAEFEVPMHCDAVQAVGQIPVHFGAAGLSAMSITAHKFGGPTGVGALFLRRDAACVPLLHGGGQERDVRSGTPDVAGVVAMAAAARIAVESLDVTAARLRALQQRLINGVLDTIDDTQVNGALGERRLPGNTHFTFRGCEGDSLLMLLDANGIECSTGSACTAGVAQPSHVLLAMGADADVSRGSLRLSLGHTSTEADVDAALRVLPGAVERARQAALASSTLGGLR</sequence>
<reference evidence="12 13" key="1">
    <citation type="journal article" date="2019" name="Emerg. Microbes Infect.">
        <title>Comprehensive subspecies identification of 175 nontuberculous mycobacteria species based on 7547 genomic profiles.</title>
        <authorList>
            <person name="Matsumoto Y."/>
            <person name="Kinjo T."/>
            <person name="Motooka D."/>
            <person name="Nabeya D."/>
            <person name="Jung N."/>
            <person name="Uechi K."/>
            <person name="Horii T."/>
            <person name="Iida T."/>
            <person name="Fujita J."/>
            <person name="Nakamura S."/>
        </authorList>
    </citation>
    <scope>NUCLEOTIDE SEQUENCE [LARGE SCALE GENOMIC DNA]</scope>
    <source>
        <strain evidence="12 13">JCM 30275</strain>
    </source>
</reference>
<evidence type="ECO:0000256" key="5">
    <source>
        <dbReference type="ARBA" id="ARBA00022679"/>
    </source>
</evidence>
<gene>
    <name evidence="12" type="ORF">MANY_03410</name>
</gene>
<keyword evidence="4" id="KW-0032">Aminotransferase</keyword>
<evidence type="ECO:0000256" key="6">
    <source>
        <dbReference type="ARBA" id="ARBA00022723"/>
    </source>
</evidence>
<evidence type="ECO:0000313" key="12">
    <source>
        <dbReference type="EMBL" id="BBZ75004.1"/>
    </source>
</evidence>
<dbReference type="Pfam" id="PF00266">
    <property type="entry name" value="Aminotran_5"/>
    <property type="match status" value="1"/>
</dbReference>
<evidence type="ECO:0000313" key="13">
    <source>
        <dbReference type="Proteomes" id="UP000467249"/>
    </source>
</evidence>
<keyword evidence="13" id="KW-1185">Reference proteome</keyword>
<evidence type="ECO:0000256" key="7">
    <source>
        <dbReference type="ARBA" id="ARBA00022898"/>
    </source>
</evidence>
<dbReference type="InterPro" id="IPR015422">
    <property type="entry name" value="PyrdxlP-dep_Trfase_small"/>
</dbReference>
<dbReference type="RefSeq" id="WP_163802666.1">
    <property type="nucleotide sequence ID" value="NZ_AP022620.1"/>
</dbReference>
<evidence type="ECO:0000256" key="4">
    <source>
        <dbReference type="ARBA" id="ARBA00022576"/>
    </source>
</evidence>
<keyword evidence="9" id="KW-0411">Iron-sulfur</keyword>
<dbReference type="KEGG" id="many:MANY_03410"/>